<dbReference type="EMBL" id="KK119492">
    <property type="protein sequence ID" value="KFM75847.1"/>
    <property type="molecule type" value="Genomic_DNA"/>
</dbReference>
<reference evidence="1 2" key="1">
    <citation type="submission" date="2013-11" db="EMBL/GenBank/DDBJ databases">
        <title>Genome sequencing of Stegodyphus mimosarum.</title>
        <authorList>
            <person name="Bechsgaard J."/>
        </authorList>
    </citation>
    <scope>NUCLEOTIDE SEQUENCE [LARGE SCALE GENOMIC DNA]</scope>
</reference>
<feature type="non-terminal residue" evidence="1">
    <location>
        <position position="36"/>
    </location>
</feature>
<dbReference type="Proteomes" id="UP000054359">
    <property type="component" value="Unassembled WGS sequence"/>
</dbReference>
<accession>A0A087UEQ8</accession>
<evidence type="ECO:0000313" key="1">
    <source>
        <dbReference type="EMBL" id="KFM75847.1"/>
    </source>
</evidence>
<organism evidence="1 2">
    <name type="scientific">Stegodyphus mimosarum</name>
    <name type="common">African social velvet spider</name>
    <dbReference type="NCBI Taxonomy" id="407821"/>
    <lineage>
        <taxon>Eukaryota</taxon>
        <taxon>Metazoa</taxon>
        <taxon>Ecdysozoa</taxon>
        <taxon>Arthropoda</taxon>
        <taxon>Chelicerata</taxon>
        <taxon>Arachnida</taxon>
        <taxon>Araneae</taxon>
        <taxon>Araneomorphae</taxon>
        <taxon>Entelegynae</taxon>
        <taxon>Eresoidea</taxon>
        <taxon>Eresidae</taxon>
        <taxon>Stegodyphus</taxon>
    </lineage>
</organism>
<keyword evidence="2" id="KW-1185">Reference proteome</keyword>
<protein>
    <submittedName>
        <fullName evidence="1">Uncharacterized protein</fullName>
    </submittedName>
</protein>
<evidence type="ECO:0000313" key="2">
    <source>
        <dbReference type="Proteomes" id="UP000054359"/>
    </source>
</evidence>
<proteinExistence type="predicted"/>
<name>A0A087UEQ8_STEMI</name>
<sequence>MVLLAPLVTFHLKCLRKNHMENQLIYGHVVSFYISC</sequence>
<gene>
    <name evidence="1" type="ORF">X975_11987</name>
</gene>
<dbReference type="AlphaFoldDB" id="A0A087UEQ8"/>